<comment type="caution">
    <text evidence="1">The sequence shown here is derived from an EMBL/GenBank/DDBJ whole genome shotgun (WGS) entry which is preliminary data.</text>
</comment>
<reference evidence="1" key="2">
    <citation type="submission" date="2020-03" db="EMBL/GenBank/DDBJ databases">
        <title>Walnut 2.0.</title>
        <authorList>
            <person name="Marrano A."/>
            <person name="Britton M."/>
            <person name="Zimin A.V."/>
            <person name="Zaini P.A."/>
            <person name="Workman R."/>
            <person name="Puiu D."/>
            <person name="Bianco L."/>
            <person name="Allen B.J."/>
            <person name="Troggio M."/>
            <person name="Leslie C.A."/>
            <person name="Timp W."/>
            <person name="Dendekar A."/>
            <person name="Salzberg S.L."/>
            <person name="Neale D.B."/>
        </authorList>
    </citation>
    <scope>NUCLEOTIDE SEQUENCE</scope>
    <source>
        <tissue evidence="1">Leaves</tissue>
    </source>
</reference>
<evidence type="ECO:0000313" key="2">
    <source>
        <dbReference type="Proteomes" id="UP000619265"/>
    </source>
</evidence>
<protein>
    <submittedName>
        <fullName evidence="1">Uncharacterized protein</fullName>
    </submittedName>
</protein>
<evidence type="ECO:0000313" key="1">
    <source>
        <dbReference type="EMBL" id="KAF5472453.1"/>
    </source>
</evidence>
<feature type="non-terminal residue" evidence="1">
    <location>
        <position position="1"/>
    </location>
</feature>
<dbReference type="AlphaFoldDB" id="A0A833XW10"/>
<dbReference type="Proteomes" id="UP000619265">
    <property type="component" value="Unassembled WGS sequence"/>
</dbReference>
<proteinExistence type="predicted"/>
<reference evidence="1" key="1">
    <citation type="submission" date="2015-10" db="EMBL/GenBank/DDBJ databases">
        <authorList>
            <person name="Martinez-Garcia P.J."/>
            <person name="Crepeau M.W."/>
            <person name="Puiu D."/>
            <person name="Gonzalez-Ibeas D."/>
            <person name="Whalen J."/>
            <person name="Stevens K."/>
            <person name="Paul R."/>
            <person name="Butterfield T."/>
            <person name="Britton M."/>
            <person name="Reagan R."/>
            <person name="Chakraborty S."/>
            <person name="Walawage S.L."/>
            <person name="Vasquez-Gross H.A."/>
            <person name="Cardeno C."/>
            <person name="Famula R."/>
            <person name="Pratt K."/>
            <person name="Kuruganti S."/>
            <person name="Aradhya M.K."/>
            <person name="Leslie C.A."/>
            <person name="Dandekar A.M."/>
            <person name="Salzberg S.L."/>
            <person name="Wegrzyn J.L."/>
            <person name="Langley C.H."/>
            <person name="Neale D.B."/>
        </authorList>
    </citation>
    <scope>NUCLEOTIDE SEQUENCE</scope>
    <source>
        <tissue evidence="1">Leaves</tissue>
    </source>
</reference>
<sequence>KTKSEVERKRKSGNKIAVTAETLTSLWPTHATLLSSFTSQPNLLDLHQTFSGSRFHGSPSPLQFLVTALGRSREKESTLSESCTRRSHISDLKAFNFTFTE</sequence>
<accession>A0A833XW10</accession>
<name>A0A833XW10_JUGRE</name>
<gene>
    <name evidence="1" type="ORF">F2P56_009171</name>
</gene>
<dbReference type="EMBL" id="LIHL02000004">
    <property type="protein sequence ID" value="KAF5472453.1"/>
    <property type="molecule type" value="Genomic_DNA"/>
</dbReference>
<organism evidence="1 2">
    <name type="scientific">Juglans regia</name>
    <name type="common">English walnut</name>
    <dbReference type="NCBI Taxonomy" id="51240"/>
    <lineage>
        <taxon>Eukaryota</taxon>
        <taxon>Viridiplantae</taxon>
        <taxon>Streptophyta</taxon>
        <taxon>Embryophyta</taxon>
        <taxon>Tracheophyta</taxon>
        <taxon>Spermatophyta</taxon>
        <taxon>Magnoliopsida</taxon>
        <taxon>eudicotyledons</taxon>
        <taxon>Gunneridae</taxon>
        <taxon>Pentapetalae</taxon>
        <taxon>rosids</taxon>
        <taxon>fabids</taxon>
        <taxon>Fagales</taxon>
        <taxon>Juglandaceae</taxon>
        <taxon>Juglans</taxon>
    </lineage>
</organism>
<dbReference type="Gramene" id="Jr04_10730_p4">
    <property type="protein sequence ID" value="cds.Jr04_10730_p4"/>
    <property type="gene ID" value="Jr04_10730"/>
</dbReference>